<name>A0ABY9LZU2_9BURK</name>
<keyword evidence="1" id="KW-0472">Membrane</keyword>
<evidence type="ECO:0000313" key="3">
    <source>
        <dbReference type="Proteomes" id="UP001234798"/>
    </source>
</evidence>
<proteinExistence type="predicted"/>
<accession>A0ABY9LZU2</accession>
<evidence type="ECO:0000313" key="2">
    <source>
        <dbReference type="EMBL" id="WMD19453.1"/>
    </source>
</evidence>
<dbReference type="EMBL" id="CP132976">
    <property type="protein sequence ID" value="WMD19453.1"/>
    <property type="molecule type" value="Genomic_DNA"/>
</dbReference>
<gene>
    <name evidence="2" type="ORF">RAS12_22955</name>
</gene>
<reference evidence="2 3" key="1">
    <citation type="submission" date="2023-08" db="EMBL/GenBank/DDBJ databases">
        <title>Achromobacter seleniivolatilans sp. nov., isolated from seleniferous soil.</title>
        <authorList>
            <person name="Zhang S."/>
            <person name="Li K."/>
            <person name="Peng J."/>
            <person name="Zhao Q."/>
            <person name="Wang H."/>
            <person name="Guo Y."/>
        </authorList>
    </citation>
    <scope>NUCLEOTIDE SEQUENCE [LARGE SCALE GENOMIC DNA]</scope>
    <source>
        <strain evidence="2 3">R39</strain>
    </source>
</reference>
<evidence type="ECO:0000256" key="1">
    <source>
        <dbReference type="SAM" id="Phobius"/>
    </source>
</evidence>
<keyword evidence="1" id="KW-1133">Transmembrane helix</keyword>
<keyword evidence="3" id="KW-1185">Reference proteome</keyword>
<dbReference type="RefSeq" id="WP_306941728.1">
    <property type="nucleotide sequence ID" value="NZ_CP132976.1"/>
</dbReference>
<organism evidence="2 3">
    <name type="scientific">Achromobacter seleniivolatilans</name>
    <dbReference type="NCBI Taxonomy" id="3047478"/>
    <lineage>
        <taxon>Bacteria</taxon>
        <taxon>Pseudomonadati</taxon>
        <taxon>Pseudomonadota</taxon>
        <taxon>Betaproteobacteria</taxon>
        <taxon>Burkholderiales</taxon>
        <taxon>Alcaligenaceae</taxon>
        <taxon>Achromobacter</taxon>
    </lineage>
</organism>
<feature type="transmembrane region" description="Helical" evidence="1">
    <location>
        <begin position="21"/>
        <end position="41"/>
    </location>
</feature>
<keyword evidence="1" id="KW-0812">Transmembrane</keyword>
<sequence>MRSDKLRNILIILKKHFVQDGNIRTIYRFVLVGVGVFLVFFDLDVWNTGWVNIVGFVIALIGGYASKAKLLNIRPFADAPYPRDWWKERKRRLRERK</sequence>
<feature type="transmembrane region" description="Helical" evidence="1">
    <location>
        <begin position="47"/>
        <end position="65"/>
    </location>
</feature>
<dbReference type="Proteomes" id="UP001234798">
    <property type="component" value="Chromosome"/>
</dbReference>
<protein>
    <submittedName>
        <fullName evidence="2">Uncharacterized protein</fullName>
    </submittedName>
</protein>